<keyword evidence="7 11" id="KW-0297">G-protein coupled receptor</keyword>
<dbReference type="OrthoDB" id="10251136at2759"/>
<feature type="transmembrane region" description="Helical" evidence="12">
    <location>
        <begin position="124"/>
        <end position="145"/>
    </location>
</feature>
<dbReference type="PANTHER" id="PTHR24247:SF223">
    <property type="entry name" value="HISTAMINE H1 RECEPTOR"/>
    <property type="match status" value="1"/>
</dbReference>
<name>A0A813M988_9BILA</name>
<dbReference type="GO" id="GO:0007187">
    <property type="term" value="P:G protein-coupled receptor signaling pathway, coupled to cyclic nucleotide second messenger"/>
    <property type="evidence" value="ECO:0007669"/>
    <property type="project" value="TreeGrafter"/>
</dbReference>
<evidence type="ECO:0000256" key="4">
    <source>
        <dbReference type="ARBA" id="ARBA00022741"/>
    </source>
</evidence>
<keyword evidence="3 11" id="KW-0812">Transmembrane</keyword>
<comment type="similarity">
    <text evidence="11">Belongs to the G-protein coupled receptor 1 family.</text>
</comment>
<evidence type="ECO:0000259" key="13">
    <source>
        <dbReference type="PROSITE" id="PS50262"/>
    </source>
</evidence>
<dbReference type="PRINTS" id="PR00237">
    <property type="entry name" value="GPCRRHODOPSN"/>
</dbReference>
<dbReference type="Proteomes" id="UP000663879">
    <property type="component" value="Unassembled WGS sequence"/>
</dbReference>
<organism evidence="14 15">
    <name type="scientific">Brachionus calyciflorus</name>
    <dbReference type="NCBI Taxonomy" id="104777"/>
    <lineage>
        <taxon>Eukaryota</taxon>
        <taxon>Metazoa</taxon>
        <taxon>Spiralia</taxon>
        <taxon>Gnathifera</taxon>
        <taxon>Rotifera</taxon>
        <taxon>Eurotatoria</taxon>
        <taxon>Monogononta</taxon>
        <taxon>Pseudotrocha</taxon>
        <taxon>Ploima</taxon>
        <taxon>Brachionidae</taxon>
        <taxon>Brachionus</taxon>
    </lineage>
</organism>
<comment type="subcellular location">
    <subcellularLocation>
        <location evidence="1">Cell membrane</location>
        <topology evidence="1">Multi-pass membrane protein</topology>
    </subcellularLocation>
</comment>
<dbReference type="GO" id="GO:0005524">
    <property type="term" value="F:ATP binding"/>
    <property type="evidence" value="ECO:0007669"/>
    <property type="project" value="UniProtKB-KW"/>
</dbReference>
<dbReference type="PANTHER" id="PTHR24247">
    <property type="entry name" value="5-HYDROXYTRYPTAMINE RECEPTOR"/>
    <property type="match status" value="1"/>
</dbReference>
<dbReference type="AlphaFoldDB" id="A0A813M988"/>
<evidence type="ECO:0000256" key="7">
    <source>
        <dbReference type="ARBA" id="ARBA00023040"/>
    </source>
</evidence>
<evidence type="ECO:0000256" key="2">
    <source>
        <dbReference type="ARBA" id="ARBA00022475"/>
    </source>
</evidence>
<evidence type="ECO:0000256" key="10">
    <source>
        <dbReference type="ARBA" id="ARBA00023224"/>
    </source>
</evidence>
<dbReference type="InterPro" id="IPR017452">
    <property type="entry name" value="GPCR_Rhodpsn_7TM"/>
</dbReference>
<dbReference type="PROSITE" id="PS00237">
    <property type="entry name" value="G_PROTEIN_RECEP_F1_1"/>
    <property type="match status" value="1"/>
</dbReference>
<dbReference type="Pfam" id="PF09336">
    <property type="entry name" value="Vps4_C"/>
    <property type="match status" value="1"/>
</dbReference>
<keyword evidence="8 12" id="KW-0472">Membrane</keyword>
<evidence type="ECO:0000256" key="3">
    <source>
        <dbReference type="ARBA" id="ARBA00022692"/>
    </source>
</evidence>
<sequence>MTHLCREAAIGPIRTLSGMIETVELDQVREINFQDFMDAMQQVRASVSPDDLDAYVKWNNSSMRGKEAFRNRKIISTATFQQVSNFFILSLSISDLMIGLFVMPLSGTIIIFDKWIWGASICRSWLTIDYIASTASIFNLFTLSLERYLSIAYPLKFMTIQSKSKAKIAVLVVWLISSLWLIPINVWSLIFNDKYNLSKNTSEKCSTNFETDKIFKIVTTIFNFYIPCIGMIIIYSKIFRTIIKRSKSEIGIFCYTSHAKPNESAIKKNNSKSSMGSNLYDSISNNDINQNFESTSDYQSRPKTVTFKKVTSNLSSSTLSSCNKAKKDYYIETNSKIFNLKRINTNGNRPQRNKKNFALFSFVNCRGQCKSSIKENDIKFTTRRNALVDKCPPTARFDSTNSIDIDKIKTNGIFGIVDRFIPKKKSKKDIYSVRLKQQIKAAKQLGILILAFLITWMPYFITFIVVAFCSDCVSDNLSSLTLWLGYLNSAINPLLYPQCNSSFKHAFRRMLRISPKRKKNQNDIIKLMHNTYK</sequence>
<reference evidence="14" key="1">
    <citation type="submission" date="2021-02" db="EMBL/GenBank/DDBJ databases">
        <authorList>
            <person name="Nowell W R."/>
        </authorList>
    </citation>
    <scope>NUCLEOTIDE SEQUENCE</scope>
    <source>
        <strain evidence="14">Ploen Becks lab</strain>
    </source>
</reference>
<evidence type="ECO:0000256" key="11">
    <source>
        <dbReference type="RuleBase" id="RU000688"/>
    </source>
</evidence>
<keyword evidence="2" id="KW-1003">Cell membrane</keyword>
<dbReference type="Gene3D" id="3.40.50.300">
    <property type="entry name" value="P-loop containing nucleotide triphosphate hydrolases"/>
    <property type="match status" value="1"/>
</dbReference>
<proteinExistence type="inferred from homology"/>
<dbReference type="EMBL" id="CAJNOC010000100">
    <property type="protein sequence ID" value="CAF0714977.1"/>
    <property type="molecule type" value="Genomic_DNA"/>
</dbReference>
<dbReference type="Pfam" id="PF00001">
    <property type="entry name" value="7tm_1"/>
    <property type="match status" value="1"/>
</dbReference>
<keyword evidence="6 12" id="KW-1133">Transmembrane helix</keyword>
<dbReference type="GO" id="GO:0030425">
    <property type="term" value="C:dendrite"/>
    <property type="evidence" value="ECO:0007669"/>
    <property type="project" value="TreeGrafter"/>
</dbReference>
<dbReference type="GO" id="GO:0005886">
    <property type="term" value="C:plasma membrane"/>
    <property type="evidence" value="ECO:0007669"/>
    <property type="project" value="UniProtKB-SubCell"/>
</dbReference>
<feature type="domain" description="G-protein coupled receptors family 1 profile" evidence="13">
    <location>
        <begin position="60"/>
        <end position="496"/>
    </location>
</feature>
<evidence type="ECO:0000256" key="9">
    <source>
        <dbReference type="ARBA" id="ARBA00023170"/>
    </source>
</evidence>
<feature type="transmembrane region" description="Helical" evidence="12">
    <location>
        <begin position="445"/>
        <end position="468"/>
    </location>
</feature>
<dbReference type="InterPro" id="IPR000276">
    <property type="entry name" value="GPCR_Rhodpsn"/>
</dbReference>
<keyword evidence="15" id="KW-1185">Reference proteome</keyword>
<evidence type="ECO:0000313" key="14">
    <source>
        <dbReference type="EMBL" id="CAF0714977.1"/>
    </source>
</evidence>
<evidence type="ECO:0000256" key="12">
    <source>
        <dbReference type="SAM" id="Phobius"/>
    </source>
</evidence>
<feature type="transmembrane region" description="Helical" evidence="12">
    <location>
        <begin position="166"/>
        <end position="190"/>
    </location>
</feature>
<dbReference type="PROSITE" id="PS50262">
    <property type="entry name" value="G_PROTEIN_RECEP_F1_2"/>
    <property type="match status" value="1"/>
</dbReference>
<dbReference type="Gene3D" id="1.20.1070.10">
    <property type="entry name" value="Rhodopsin 7-helix transmembrane proteins"/>
    <property type="match status" value="2"/>
</dbReference>
<dbReference type="InterPro" id="IPR027417">
    <property type="entry name" value="P-loop_NTPase"/>
</dbReference>
<feature type="transmembrane region" description="Helical" evidence="12">
    <location>
        <begin position="86"/>
        <end position="112"/>
    </location>
</feature>
<feature type="transmembrane region" description="Helical" evidence="12">
    <location>
        <begin position="214"/>
        <end position="235"/>
    </location>
</feature>
<keyword evidence="4" id="KW-0547">Nucleotide-binding</keyword>
<keyword evidence="9 11" id="KW-0675">Receptor</keyword>
<evidence type="ECO:0000256" key="1">
    <source>
        <dbReference type="ARBA" id="ARBA00004651"/>
    </source>
</evidence>
<dbReference type="GO" id="GO:0016907">
    <property type="term" value="F:G protein-coupled acetylcholine receptor activity"/>
    <property type="evidence" value="ECO:0007669"/>
    <property type="project" value="InterPro"/>
</dbReference>
<dbReference type="GO" id="GO:0045202">
    <property type="term" value="C:synapse"/>
    <property type="evidence" value="ECO:0007669"/>
    <property type="project" value="GOC"/>
</dbReference>
<dbReference type="InterPro" id="IPR000995">
    <property type="entry name" value="Musac_Ach_rcpt"/>
</dbReference>
<dbReference type="GO" id="GO:0004993">
    <property type="term" value="F:G protein-coupled serotonin receptor activity"/>
    <property type="evidence" value="ECO:0007669"/>
    <property type="project" value="TreeGrafter"/>
</dbReference>
<dbReference type="InterPro" id="IPR015415">
    <property type="entry name" value="Spast_Vps4_C"/>
</dbReference>
<keyword evidence="10 11" id="KW-0807">Transducer</keyword>
<gene>
    <name evidence="14" type="ORF">OXX778_LOCUS1532</name>
</gene>
<protein>
    <recommendedName>
        <fullName evidence="13">G-protein coupled receptors family 1 profile domain-containing protein</fullName>
    </recommendedName>
</protein>
<comment type="caution">
    <text evidence="14">The sequence shown here is derived from an EMBL/GenBank/DDBJ whole genome shotgun (WGS) entry which is preliminary data.</text>
</comment>
<evidence type="ECO:0000313" key="15">
    <source>
        <dbReference type="Proteomes" id="UP000663879"/>
    </source>
</evidence>
<dbReference type="PRINTS" id="PR00243">
    <property type="entry name" value="MUSCARINICR"/>
</dbReference>
<evidence type="ECO:0000256" key="6">
    <source>
        <dbReference type="ARBA" id="ARBA00022989"/>
    </source>
</evidence>
<accession>A0A813M988</accession>
<evidence type="ECO:0000256" key="5">
    <source>
        <dbReference type="ARBA" id="ARBA00022840"/>
    </source>
</evidence>
<dbReference type="SUPFAM" id="SSF81321">
    <property type="entry name" value="Family A G protein-coupled receptor-like"/>
    <property type="match status" value="1"/>
</dbReference>
<evidence type="ECO:0000256" key="8">
    <source>
        <dbReference type="ARBA" id="ARBA00023136"/>
    </source>
</evidence>
<keyword evidence="5" id="KW-0067">ATP-binding</keyword>
<dbReference type="Gene3D" id="1.10.8.60">
    <property type="match status" value="1"/>
</dbReference>